<dbReference type="InterPro" id="IPR015633">
    <property type="entry name" value="E2F"/>
</dbReference>
<name>A0A7L0JQH7_CHATO</name>
<feature type="non-terminal residue" evidence="14">
    <location>
        <position position="1"/>
    </location>
</feature>
<dbReference type="SMART" id="SM01372">
    <property type="entry name" value="E2F_TDP"/>
    <property type="match status" value="2"/>
</dbReference>
<evidence type="ECO:0000313" key="14">
    <source>
        <dbReference type="EMBL" id="NXK46037.1"/>
    </source>
</evidence>
<comment type="subcellular location">
    <subcellularLocation>
        <location evidence="1 11">Nucleus</location>
    </subcellularLocation>
</comment>
<dbReference type="FunFam" id="1.10.10.10:FF:000100">
    <property type="entry name" value="E2F transcription factor 8"/>
    <property type="match status" value="1"/>
</dbReference>
<keyword evidence="5 11" id="KW-0238">DNA-binding</keyword>
<dbReference type="GO" id="GO:0045935">
    <property type="term" value="P:positive regulation of nucleobase-containing compound metabolic process"/>
    <property type="evidence" value="ECO:0007669"/>
    <property type="project" value="UniProtKB-ARBA"/>
</dbReference>
<evidence type="ECO:0000256" key="8">
    <source>
        <dbReference type="ARBA" id="ARBA00023242"/>
    </source>
</evidence>
<keyword evidence="6" id="KW-0010">Activator</keyword>
<feature type="domain" description="E2F/DP family winged-helix DNA-binding" evidence="13">
    <location>
        <begin position="244"/>
        <end position="330"/>
    </location>
</feature>
<sequence>RSILKTPLKQAATSHSVLTEIQPDCQPLTTPPKPKEILPADPWTPTSNLKMLISAASPEIRSREQRKELSNTASEVLQAKHCLQEHLSGDEYEKSQPSRKEKSLGLLCHKFLARYPDYPSTAENSYICLDEVAEELNVERRRIYDIVNVLESLHMVSRLAKNRYAWHGRHNLTKTLQTLKKVGEENKYTQQIQMIKKREYEHEFDLDGERSEEMARSFVSNEHSEMCFVELPGMEFRAASVNSRKDKSLRVMSQKFVMLFLVSTPQIVSLEVAAKILIGEDQLEDLDKSKFKTKIRRLYDIANVLSSLELIKKVHVTEERGRKPAFKWTGPEVLPNIPDTKLETISATYIPHVSECITSKEQCSKNLFPSRVKQNFTRHPSLIKLVKSIESDRRKIQSAPTSPVKISTTGTDQNLSAYTSKMSQLAAIAQHHLEGPSKKAKEMKMKLSRSALEHNLSSPEVVPKPETHIAAPSQKSALTQPLGVLPPSHSSVSPVMLPQTHSGVSYAIYLHPSQAHTVTTYSPSFMLQPLPCANVTGIKSINSKVLNEITTEEGDNHIAADDPRKSLTAKETPVIKSESSSQRCLKRSQALQDNNLIKKYRSDEESLDTSVAFFPSGYLIPLTQCTHHGNKASLSNKEKAGICSLQHSSYSSPTAGVVPVTASELKAVNIPAFHITSLNIMLSPTSIAAAPVLSNSCLNSSNTSSAQNPSSSVLNFTLQHVGLIPAGMQVPANPVLQHVPISSKPEKISHSSENMNVQEKKVNKNVLQLLDHALTNFLSSPQPSVPKEPQEPQTMTETFFRTPGGPNTLSSLSANSDGTDRISQGPLYIPQRKLEVSED</sequence>
<comment type="caution">
    <text evidence="14">The sequence shown here is derived from an EMBL/GenBank/DDBJ whole genome shotgun (WGS) entry which is preliminary data.</text>
</comment>
<evidence type="ECO:0000256" key="1">
    <source>
        <dbReference type="ARBA" id="ARBA00004123"/>
    </source>
</evidence>
<evidence type="ECO:0000313" key="15">
    <source>
        <dbReference type="Proteomes" id="UP000537522"/>
    </source>
</evidence>
<gene>
    <name evidence="14" type="primary">E2f8</name>
    <name evidence="14" type="ORF">CHATOR_R07735</name>
</gene>
<feature type="region of interest" description="Disordered" evidence="12">
    <location>
        <begin position="23"/>
        <end position="43"/>
    </location>
</feature>
<evidence type="ECO:0000259" key="13">
    <source>
        <dbReference type="SMART" id="SM01372"/>
    </source>
</evidence>
<reference evidence="14 15" key="1">
    <citation type="submission" date="2019-09" db="EMBL/GenBank/DDBJ databases">
        <title>Bird 10,000 Genomes (B10K) Project - Family phase.</title>
        <authorList>
            <person name="Zhang G."/>
        </authorList>
    </citation>
    <scope>NUCLEOTIDE SEQUENCE [LARGE SCALE GENOMIC DNA]</scope>
    <source>
        <strain evidence="14">B10K-DU-011-36</strain>
        <tissue evidence="14">Muscle</tissue>
    </source>
</reference>
<dbReference type="Gene3D" id="1.10.10.10">
    <property type="entry name" value="Winged helix-like DNA-binding domain superfamily/Winged helix DNA-binding domain"/>
    <property type="match status" value="2"/>
</dbReference>
<evidence type="ECO:0000256" key="11">
    <source>
        <dbReference type="RuleBase" id="RU003796"/>
    </source>
</evidence>
<protein>
    <recommendedName>
        <fullName evidence="10">Transcription factor E2F8</fullName>
    </recommendedName>
</protein>
<feature type="compositionally biased region" description="Polar residues" evidence="12">
    <location>
        <begin position="791"/>
        <end position="817"/>
    </location>
</feature>
<dbReference type="FunFam" id="1.10.10.10:FF:000073">
    <property type="entry name" value="E2F transcription factor 8"/>
    <property type="match status" value="1"/>
</dbReference>
<dbReference type="InterPro" id="IPR003316">
    <property type="entry name" value="E2F_WHTH_DNA-bd_dom"/>
</dbReference>
<accession>A0A7L0JQH7</accession>
<dbReference type="GO" id="GO:0000981">
    <property type="term" value="F:DNA-binding transcription factor activity, RNA polymerase II-specific"/>
    <property type="evidence" value="ECO:0007669"/>
    <property type="project" value="TreeGrafter"/>
</dbReference>
<dbReference type="Pfam" id="PF02319">
    <property type="entry name" value="WHD_E2F_TDP"/>
    <property type="match status" value="2"/>
</dbReference>
<evidence type="ECO:0000256" key="9">
    <source>
        <dbReference type="ARBA" id="ARBA00023306"/>
    </source>
</evidence>
<evidence type="ECO:0000256" key="12">
    <source>
        <dbReference type="SAM" id="MobiDB-lite"/>
    </source>
</evidence>
<organism evidence="14 15">
    <name type="scientific">Chauna torquata</name>
    <name type="common">Southern screamer</name>
    <dbReference type="NCBI Taxonomy" id="30388"/>
    <lineage>
        <taxon>Eukaryota</taxon>
        <taxon>Metazoa</taxon>
        <taxon>Chordata</taxon>
        <taxon>Craniata</taxon>
        <taxon>Vertebrata</taxon>
        <taxon>Euteleostomi</taxon>
        <taxon>Archelosauria</taxon>
        <taxon>Archosauria</taxon>
        <taxon>Dinosauria</taxon>
        <taxon>Saurischia</taxon>
        <taxon>Theropoda</taxon>
        <taxon>Coelurosauria</taxon>
        <taxon>Aves</taxon>
        <taxon>Neognathae</taxon>
        <taxon>Galloanserae</taxon>
        <taxon>Anseriformes</taxon>
        <taxon>Anhimidae</taxon>
        <taxon>Chauna</taxon>
    </lineage>
</organism>
<dbReference type="AlphaFoldDB" id="A0A7L0JQH7"/>
<dbReference type="PANTHER" id="PTHR12081">
    <property type="entry name" value="TRANSCRIPTION FACTOR E2F"/>
    <property type="match status" value="1"/>
</dbReference>
<dbReference type="Proteomes" id="UP000537522">
    <property type="component" value="Unassembled WGS sequence"/>
</dbReference>
<feature type="non-terminal residue" evidence="14">
    <location>
        <position position="839"/>
    </location>
</feature>
<dbReference type="SUPFAM" id="SSF46785">
    <property type="entry name" value="Winged helix' DNA-binding domain"/>
    <property type="match status" value="2"/>
</dbReference>
<keyword evidence="4 11" id="KW-0805">Transcription regulation</keyword>
<evidence type="ECO:0000256" key="3">
    <source>
        <dbReference type="ARBA" id="ARBA00022491"/>
    </source>
</evidence>
<dbReference type="GO" id="GO:0002040">
    <property type="term" value="P:sprouting angiogenesis"/>
    <property type="evidence" value="ECO:0007669"/>
    <property type="project" value="UniProtKB-ARBA"/>
</dbReference>
<keyword evidence="3" id="KW-0678">Repressor</keyword>
<dbReference type="PANTHER" id="PTHR12081:SF40">
    <property type="entry name" value="TRANSCRIPTION FACTOR E2F8"/>
    <property type="match status" value="1"/>
</dbReference>
<keyword evidence="9" id="KW-0131">Cell cycle</keyword>
<dbReference type="GO" id="GO:0045892">
    <property type="term" value="P:negative regulation of DNA-templated transcription"/>
    <property type="evidence" value="ECO:0007669"/>
    <property type="project" value="UniProtKB-ARBA"/>
</dbReference>
<evidence type="ECO:0000256" key="10">
    <source>
        <dbReference type="ARBA" id="ARBA00039673"/>
    </source>
</evidence>
<keyword evidence="15" id="KW-1185">Reference proteome</keyword>
<dbReference type="InterPro" id="IPR036388">
    <property type="entry name" value="WH-like_DNA-bd_sf"/>
</dbReference>
<evidence type="ECO:0000256" key="2">
    <source>
        <dbReference type="ARBA" id="ARBA00010940"/>
    </source>
</evidence>
<evidence type="ECO:0000256" key="4">
    <source>
        <dbReference type="ARBA" id="ARBA00023015"/>
    </source>
</evidence>
<keyword evidence="7 11" id="KW-0804">Transcription</keyword>
<dbReference type="EMBL" id="VXAL01003296">
    <property type="protein sequence ID" value="NXK46037.1"/>
    <property type="molecule type" value="Genomic_DNA"/>
</dbReference>
<dbReference type="GO" id="GO:0090575">
    <property type="term" value="C:RNA polymerase II transcription regulator complex"/>
    <property type="evidence" value="ECO:0007669"/>
    <property type="project" value="TreeGrafter"/>
</dbReference>
<comment type="similarity">
    <text evidence="2 11">Belongs to the E2F/DP family.</text>
</comment>
<dbReference type="GO" id="GO:0010604">
    <property type="term" value="P:positive regulation of macromolecule metabolic process"/>
    <property type="evidence" value="ECO:0007669"/>
    <property type="project" value="UniProtKB-ARBA"/>
</dbReference>
<keyword evidence="8 11" id="KW-0539">Nucleus</keyword>
<dbReference type="InterPro" id="IPR036390">
    <property type="entry name" value="WH_DNA-bd_sf"/>
</dbReference>
<evidence type="ECO:0000256" key="7">
    <source>
        <dbReference type="ARBA" id="ARBA00023163"/>
    </source>
</evidence>
<proteinExistence type="inferred from homology"/>
<feature type="domain" description="E2F/DP family winged-helix DNA-binding" evidence="13">
    <location>
        <begin position="99"/>
        <end position="168"/>
    </location>
</feature>
<dbReference type="GO" id="GO:0000978">
    <property type="term" value="F:RNA polymerase II cis-regulatory region sequence-specific DNA binding"/>
    <property type="evidence" value="ECO:0007669"/>
    <property type="project" value="InterPro"/>
</dbReference>
<evidence type="ECO:0000256" key="6">
    <source>
        <dbReference type="ARBA" id="ARBA00023159"/>
    </source>
</evidence>
<feature type="region of interest" description="Disordered" evidence="12">
    <location>
        <begin position="779"/>
        <end position="839"/>
    </location>
</feature>
<evidence type="ECO:0000256" key="5">
    <source>
        <dbReference type="ARBA" id="ARBA00023125"/>
    </source>
</evidence>